<sequence>MHRHLDNKFFDPPVPPALVLLSPLLLLKIPPRSLLHSSSHCSSSHLFILPFIHPPVIHPPSFILPSFILPLFILPCSSSIVHPPRHHPPIVHPPIVHPPVIHLAPSIQDNSTSPKTLPSLGP</sequence>
<gene>
    <name evidence="1" type="ORF">BS47DRAFT_1396012</name>
</gene>
<accession>A0A9P6AR57</accession>
<keyword evidence="2" id="KW-1185">Reference proteome</keyword>
<dbReference type="Proteomes" id="UP000886523">
    <property type="component" value="Unassembled WGS sequence"/>
</dbReference>
<evidence type="ECO:0000313" key="2">
    <source>
        <dbReference type="Proteomes" id="UP000886523"/>
    </source>
</evidence>
<dbReference type="AlphaFoldDB" id="A0A9P6AR57"/>
<comment type="caution">
    <text evidence="1">The sequence shown here is derived from an EMBL/GenBank/DDBJ whole genome shotgun (WGS) entry which is preliminary data.</text>
</comment>
<organism evidence="1 2">
    <name type="scientific">Hydnum rufescens UP504</name>
    <dbReference type="NCBI Taxonomy" id="1448309"/>
    <lineage>
        <taxon>Eukaryota</taxon>
        <taxon>Fungi</taxon>
        <taxon>Dikarya</taxon>
        <taxon>Basidiomycota</taxon>
        <taxon>Agaricomycotina</taxon>
        <taxon>Agaricomycetes</taxon>
        <taxon>Cantharellales</taxon>
        <taxon>Hydnaceae</taxon>
        <taxon>Hydnum</taxon>
    </lineage>
</organism>
<evidence type="ECO:0000313" key="1">
    <source>
        <dbReference type="EMBL" id="KAF9510378.1"/>
    </source>
</evidence>
<reference evidence="1" key="1">
    <citation type="journal article" date="2020" name="Nat. Commun.">
        <title>Large-scale genome sequencing of mycorrhizal fungi provides insights into the early evolution of symbiotic traits.</title>
        <authorList>
            <person name="Miyauchi S."/>
            <person name="Kiss E."/>
            <person name="Kuo A."/>
            <person name="Drula E."/>
            <person name="Kohler A."/>
            <person name="Sanchez-Garcia M."/>
            <person name="Morin E."/>
            <person name="Andreopoulos B."/>
            <person name="Barry K.W."/>
            <person name="Bonito G."/>
            <person name="Buee M."/>
            <person name="Carver A."/>
            <person name="Chen C."/>
            <person name="Cichocki N."/>
            <person name="Clum A."/>
            <person name="Culley D."/>
            <person name="Crous P.W."/>
            <person name="Fauchery L."/>
            <person name="Girlanda M."/>
            <person name="Hayes R.D."/>
            <person name="Keri Z."/>
            <person name="LaButti K."/>
            <person name="Lipzen A."/>
            <person name="Lombard V."/>
            <person name="Magnuson J."/>
            <person name="Maillard F."/>
            <person name="Murat C."/>
            <person name="Nolan M."/>
            <person name="Ohm R.A."/>
            <person name="Pangilinan J."/>
            <person name="Pereira M.F."/>
            <person name="Perotto S."/>
            <person name="Peter M."/>
            <person name="Pfister S."/>
            <person name="Riley R."/>
            <person name="Sitrit Y."/>
            <person name="Stielow J.B."/>
            <person name="Szollosi G."/>
            <person name="Zifcakova L."/>
            <person name="Stursova M."/>
            <person name="Spatafora J.W."/>
            <person name="Tedersoo L."/>
            <person name="Vaario L.M."/>
            <person name="Yamada A."/>
            <person name="Yan M."/>
            <person name="Wang P."/>
            <person name="Xu J."/>
            <person name="Bruns T."/>
            <person name="Baldrian P."/>
            <person name="Vilgalys R."/>
            <person name="Dunand C."/>
            <person name="Henrissat B."/>
            <person name="Grigoriev I.V."/>
            <person name="Hibbett D."/>
            <person name="Nagy L.G."/>
            <person name="Martin F.M."/>
        </authorList>
    </citation>
    <scope>NUCLEOTIDE SEQUENCE</scope>
    <source>
        <strain evidence="1">UP504</strain>
    </source>
</reference>
<name>A0A9P6AR57_9AGAM</name>
<dbReference type="EMBL" id="MU129017">
    <property type="protein sequence ID" value="KAF9510378.1"/>
    <property type="molecule type" value="Genomic_DNA"/>
</dbReference>
<protein>
    <submittedName>
        <fullName evidence="1">Uncharacterized protein</fullName>
    </submittedName>
</protein>
<proteinExistence type="predicted"/>